<protein>
    <submittedName>
        <fullName evidence="2">Uncharacterized protein</fullName>
    </submittedName>
</protein>
<dbReference type="AlphaFoldDB" id="A1DL36"/>
<dbReference type="OrthoDB" id="4506575at2759"/>
<evidence type="ECO:0000313" key="2">
    <source>
        <dbReference type="EMBL" id="EAW15507.1"/>
    </source>
</evidence>
<feature type="region of interest" description="Disordered" evidence="1">
    <location>
        <begin position="71"/>
        <end position="94"/>
    </location>
</feature>
<dbReference type="GeneID" id="4583918"/>
<dbReference type="RefSeq" id="XP_001257404.1">
    <property type="nucleotide sequence ID" value="XM_001257403.1"/>
</dbReference>
<organism evidence="2 3">
    <name type="scientific">Neosartorya fischeri (strain ATCC 1020 / DSM 3700 / CBS 544.65 / FGSC A1164 / JCM 1740 / NRRL 181 / WB 181)</name>
    <name type="common">Aspergillus fischerianus</name>
    <dbReference type="NCBI Taxonomy" id="331117"/>
    <lineage>
        <taxon>Eukaryota</taxon>
        <taxon>Fungi</taxon>
        <taxon>Dikarya</taxon>
        <taxon>Ascomycota</taxon>
        <taxon>Pezizomycotina</taxon>
        <taxon>Eurotiomycetes</taxon>
        <taxon>Eurotiomycetidae</taxon>
        <taxon>Eurotiales</taxon>
        <taxon>Aspergillaceae</taxon>
        <taxon>Aspergillus</taxon>
        <taxon>Aspergillus subgen. Fumigati</taxon>
    </lineage>
</organism>
<dbReference type="Proteomes" id="UP000006702">
    <property type="component" value="Unassembled WGS sequence"/>
</dbReference>
<dbReference type="EMBL" id="DS027698">
    <property type="protein sequence ID" value="EAW15507.1"/>
    <property type="molecule type" value="Genomic_DNA"/>
</dbReference>
<name>A1DL36_NEOFI</name>
<gene>
    <name evidence="2" type="ORF">NFIA_048440</name>
</gene>
<keyword evidence="3" id="KW-1185">Reference proteome</keyword>
<reference evidence="3" key="1">
    <citation type="journal article" date="2008" name="PLoS Genet.">
        <title>Genomic islands in the pathogenic filamentous fungus Aspergillus fumigatus.</title>
        <authorList>
            <person name="Fedorova N.D."/>
            <person name="Khaldi N."/>
            <person name="Joardar V.S."/>
            <person name="Maiti R."/>
            <person name="Amedeo P."/>
            <person name="Anderson M.J."/>
            <person name="Crabtree J."/>
            <person name="Silva J.C."/>
            <person name="Badger J.H."/>
            <person name="Albarraq A."/>
            <person name="Angiuoli S."/>
            <person name="Bussey H."/>
            <person name="Bowyer P."/>
            <person name="Cotty P.J."/>
            <person name="Dyer P.S."/>
            <person name="Egan A."/>
            <person name="Galens K."/>
            <person name="Fraser-Liggett C.M."/>
            <person name="Haas B.J."/>
            <person name="Inman J.M."/>
            <person name="Kent R."/>
            <person name="Lemieux S."/>
            <person name="Malavazi I."/>
            <person name="Orvis J."/>
            <person name="Roemer T."/>
            <person name="Ronning C.M."/>
            <person name="Sundaram J.P."/>
            <person name="Sutton G."/>
            <person name="Turner G."/>
            <person name="Venter J.C."/>
            <person name="White O.R."/>
            <person name="Whitty B.R."/>
            <person name="Youngman P."/>
            <person name="Wolfe K.H."/>
            <person name="Goldman G.H."/>
            <person name="Wortman J.R."/>
            <person name="Jiang B."/>
            <person name="Denning D.W."/>
            <person name="Nierman W.C."/>
        </authorList>
    </citation>
    <scope>NUCLEOTIDE SEQUENCE [LARGE SCALE GENOMIC DNA]</scope>
    <source>
        <strain evidence="3">ATCC 1020 / DSM 3700 / CBS 544.65 / FGSC A1164 / JCM 1740 / NRRL 181 / WB 181</strain>
    </source>
</reference>
<dbReference type="VEuPathDB" id="FungiDB:NFIA_048440"/>
<dbReference type="KEGG" id="nfi:NFIA_048440"/>
<dbReference type="HOGENOM" id="CLU_1652635_0_0_1"/>
<accession>A1DL36</accession>
<evidence type="ECO:0000256" key="1">
    <source>
        <dbReference type="SAM" id="MobiDB-lite"/>
    </source>
</evidence>
<sequence length="160" mass="17372">MADAFQLPANPSRLLQTIKLGCLAAPNLSFNNIDPPRPGTFLRAQNHDPFRRKSSFLPRCVDDGLCHANANPVSEVPEAPPSTVKSSGDASVSDKDDDCLMDHCMLHEGEKGLLDVPRSKVQTSVGQVAETSPPQLSRQVIRHATLSSLYIKVERSKPSS</sequence>
<proteinExistence type="predicted"/>
<evidence type="ECO:0000313" key="3">
    <source>
        <dbReference type="Proteomes" id="UP000006702"/>
    </source>
</evidence>